<sequence>MAFRVLTMAVDLCRLTTRTMNVNAGHERTSKARIIHQIQLIRGITRFREPRRH</sequence>
<dbReference type="Proteomes" id="UP000031647">
    <property type="component" value="Chromosome"/>
</dbReference>
<dbReference type="KEGG" id="sdz:Asd1617_04517"/>
<dbReference type="EMBL" id="CP006736">
    <property type="protein sequence ID" value="AHA67344.1"/>
    <property type="molecule type" value="Genomic_DNA"/>
</dbReference>
<evidence type="ECO:0000313" key="2">
    <source>
        <dbReference type="Proteomes" id="UP000031647"/>
    </source>
</evidence>
<accession>A0A0A6ZZX3</accession>
<protein>
    <submittedName>
        <fullName evidence="1">Transposase</fullName>
    </submittedName>
</protein>
<reference evidence="1 2" key="1">
    <citation type="submission" date="2013-09" db="EMBL/GenBank/DDBJ databases">
        <title>Comparative genomics of Sd1617 to representative strains in evaluating its pathogenesis.</title>
        <authorList>
            <person name="Aksomboon Vongsawan A."/>
            <person name="Kapatral V."/>
            <person name="Vaisvil B."/>
            <person name="Serichantalergs O."/>
            <person name="Hale T.L."/>
            <person name="Mason C.J."/>
        </authorList>
    </citation>
    <scope>NUCLEOTIDE SEQUENCE [LARGE SCALE GENOMIC DNA]</scope>
    <source>
        <strain evidence="1 2">1617</strain>
    </source>
</reference>
<name>A0A0A6ZZX3_SHIDY</name>
<organism evidence="1 2">
    <name type="scientific">Shigella dysenteriae 1617</name>
    <dbReference type="NCBI Taxonomy" id="754093"/>
    <lineage>
        <taxon>Bacteria</taxon>
        <taxon>Pseudomonadati</taxon>
        <taxon>Pseudomonadota</taxon>
        <taxon>Gammaproteobacteria</taxon>
        <taxon>Enterobacterales</taxon>
        <taxon>Enterobacteriaceae</taxon>
        <taxon>Shigella</taxon>
    </lineage>
</organism>
<proteinExistence type="predicted"/>
<dbReference type="AlphaFoldDB" id="A0A0A6ZZX3"/>
<evidence type="ECO:0000313" key="1">
    <source>
        <dbReference type="EMBL" id="AHA67344.1"/>
    </source>
</evidence>
<gene>
    <name evidence="1" type="ORF">Asd1617_04517</name>
</gene>
<dbReference type="HOGENOM" id="CLU_162059_2_1_6"/>